<evidence type="ECO:0000256" key="4">
    <source>
        <dbReference type="ARBA" id="ARBA00023172"/>
    </source>
</evidence>
<comment type="similarity">
    <text evidence="1">Belongs to the 'phage' integrase family.</text>
</comment>
<feature type="domain" description="Tyr recombinase" evidence="5">
    <location>
        <begin position="205"/>
        <end position="370"/>
    </location>
</feature>
<dbReference type="InterPro" id="IPR053876">
    <property type="entry name" value="Phage_int_M"/>
</dbReference>
<keyword evidence="3 6" id="KW-0238">DNA-binding</keyword>
<dbReference type="Pfam" id="PF00589">
    <property type="entry name" value="Phage_integrase"/>
    <property type="match status" value="1"/>
</dbReference>
<dbReference type="InterPro" id="IPR038488">
    <property type="entry name" value="Integrase_DNA-bd_sf"/>
</dbReference>
<evidence type="ECO:0000256" key="3">
    <source>
        <dbReference type="ARBA" id="ARBA00023125"/>
    </source>
</evidence>
<dbReference type="CDD" id="cd00801">
    <property type="entry name" value="INT_P4_C"/>
    <property type="match status" value="1"/>
</dbReference>
<reference evidence="6 7" key="1">
    <citation type="submission" date="2024-02" db="EMBL/GenBank/DDBJ databases">
        <title>Lysobacter Genome Sequencing and Mining.</title>
        <authorList>
            <person name="Bierman J."/>
            <person name="Walker M.C."/>
        </authorList>
    </citation>
    <scope>NUCLEOTIDE SEQUENCE [LARGE SCALE GENOMIC DNA]</scope>
    <source>
        <strain evidence="6 7">PB6250</strain>
    </source>
</reference>
<evidence type="ECO:0000259" key="5">
    <source>
        <dbReference type="PROSITE" id="PS51898"/>
    </source>
</evidence>
<dbReference type="InterPro" id="IPR010998">
    <property type="entry name" value="Integrase_recombinase_N"/>
</dbReference>
<dbReference type="InterPro" id="IPR025166">
    <property type="entry name" value="Integrase_DNA_bind_dom"/>
</dbReference>
<keyword evidence="7" id="KW-1185">Reference proteome</keyword>
<dbReference type="InterPro" id="IPR013762">
    <property type="entry name" value="Integrase-like_cat_sf"/>
</dbReference>
<dbReference type="Gene3D" id="1.10.443.10">
    <property type="entry name" value="Intergrase catalytic core"/>
    <property type="match status" value="1"/>
</dbReference>
<dbReference type="Proteomes" id="UP001387215">
    <property type="component" value="Unassembled WGS sequence"/>
</dbReference>
<organism evidence="6 7">
    <name type="scientific">Lysobacter firmicutimachus</name>
    <dbReference type="NCBI Taxonomy" id="1792846"/>
    <lineage>
        <taxon>Bacteria</taxon>
        <taxon>Pseudomonadati</taxon>
        <taxon>Pseudomonadota</taxon>
        <taxon>Gammaproteobacteria</taxon>
        <taxon>Lysobacterales</taxon>
        <taxon>Lysobacteraceae</taxon>
        <taxon>Lysobacter</taxon>
    </lineage>
</organism>
<dbReference type="InterPro" id="IPR002104">
    <property type="entry name" value="Integrase_catalytic"/>
</dbReference>
<keyword evidence="2" id="KW-0229">DNA integration</keyword>
<dbReference type="SUPFAM" id="SSF56349">
    <property type="entry name" value="DNA breaking-rejoining enzymes"/>
    <property type="match status" value="1"/>
</dbReference>
<proteinExistence type="inferred from homology"/>
<sequence>MAKGIHRLSVRQIATARTGHHADGGGLYLQVTKTLARSWVFRYQRNKRRRELGLGTASVVTLQEARERAVELRKALARGEDPMAARLARRAAQRRTWGEVCEEYIEKASTEWKNDAQAAQWRQSLTDHGPDAKLPLEHVTDAVVLACLRKIWESKTETATRLRGRIERIWGYAHYEKWVTGENPARMKGHLEHALPKASKIKKVKHHAAMPYADVPSLMQLLRKRDTKSAKALRFTILTAARTEETVGAPWSEFNLAKARWVIPGERIKGGKMHVVPLCDEALEILKSMPKGEPPFKLSENTMLYLLSKPDKLGLPYTVHGFRSSFRDWAAEETEAENFIVEMALAHTIKDKTEAAYRRGQLIAKRKTLMTAWEAFLKAPAKAKNRESEAAE</sequence>
<keyword evidence="4" id="KW-0233">DNA recombination</keyword>
<dbReference type="RefSeq" id="WP_336131454.1">
    <property type="nucleotide sequence ID" value="NZ_JBANDL010000002.1"/>
</dbReference>
<dbReference type="PROSITE" id="PS51898">
    <property type="entry name" value="TYR_RECOMBINASE"/>
    <property type="match status" value="1"/>
</dbReference>
<evidence type="ECO:0000313" key="6">
    <source>
        <dbReference type="EMBL" id="MEI2454553.1"/>
    </source>
</evidence>
<gene>
    <name evidence="6" type="ORF">V2J18_07655</name>
</gene>
<evidence type="ECO:0000313" key="7">
    <source>
        <dbReference type="Proteomes" id="UP001387215"/>
    </source>
</evidence>
<comment type="caution">
    <text evidence="6">The sequence shown here is derived from an EMBL/GenBank/DDBJ whole genome shotgun (WGS) entry which is preliminary data.</text>
</comment>
<dbReference type="EMBL" id="JBANDL010000002">
    <property type="protein sequence ID" value="MEI2454553.1"/>
    <property type="molecule type" value="Genomic_DNA"/>
</dbReference>
<accession>A0ABU8D2Q3</accession>
<dbReference type="GO" id="GO:0003677">
    <property type="term" value="F:DNA binding"/>
    <property type="evidence" value="ECO:0007669"/>
    <property type="project" value="UniProtKB-KW"/>
</dbReference>
<dbReference type="Gene3D" id="3.30.160.390">
    <property type="entry name" value="Integrase, DNA-binding domain"/>
    <property type="match status" value="1"/>
</dbReference>
<dbReference type="Gene3D" id="1.10.150.130">
    <property type="match status" value="1"/>
</dbReference>
<dbReference type="InterPro" id="IPR011010">
    <property type="entry name" value="DNA_brk_join_enz"/>
</dbReference>
<dbReference type="PANTHER" id="PTHR30629:SF2">
    <property type="entry name" value="PROPHAGE INTEGRASE INTS-RELATED"/>
    <property type="match status" value="1"/>
</dbReference>
<dbReference type="PANTHER" id="PTHR30629">
    <property type="entry name" value="PROPHAGE INTEGRASE"/>
    <property type="match status" value="1"/>
</dbReference>
<protein>
    <submittedName>
        <fullName evidence="6">Integrase arm-type DNA-binding domain-containing protein</fullName>
    </submittedName>
</protein>
<dbReference type="Pfam" id="PF13356">
    <property type="entry name" value="Arm-DNA-bind_3"/>
    <property type="match status" value="1"/>
</dbReference>
<name>A0ABU8D2Q3_9GAMM</name>
<dbReference type="InterPro" id="IPR050808">
    <property type="entry name" value="Phage_Integrase"/>
</dbReference>
<evidence type="ECO:0000256" key="2">
    <source>
        <dbReference type="ARBA" id="ARBA00022908"/>
    </source>
</evidence>
<dbReference type="Pfam" id="PF22022">
    <property type="entry name" value="Phage_int_M"/>
    <property type="match status" value="1"/>
</dbReference>
<evidence type="ECO:0000256" key="1">
    <source>
        <dbReference type="ARBA" id="ARBA00008857"/>
    </source>
</evidence>